<evidence type="ECO:0000256" key="8">
    <source>
        <dbReference type="ARBA" id="ARBA00023157"/>
    </source>
</evidence>
<dbReference type="InterPro" id="IPR013320">
    <property type="entry name" value="ConA-like_dom_sf"/>
</dbReference>
<name>A0A9J7MV96_BRAFL</name>
<dbReference type="Pfam" id="PF00084">
    <property type="entry name" value="Sushi"/>
    <property type="match status" value="6"/>
</dbReference>
<dbReference type="SUPFAM" id="SSF49785">
    <property type="entry name" value="Galactose-binding domain-like"/>
    <property type="match status" value="2"/>
</dbReference>
<evidence type="ECO:0000256" key="4">
    <source>
        <dbReference type="ARBA" id="ARBA00022692"/>
    </source>
</evidence>
<evidence type="ECO:0000256" key="2">
    <source>
        <dbReference type="ARBA" id="ARBA00007200"/>
    </source>
</evidence>
<feature type="disulfide bond" evidence="10">
    <location>
        <begin position="569"/>
        <end position="596"/>
    </location>
</feature>
<reference evidence="14" key="1">
    <citation type="journal article" date="2020" name="Nat. Ecol. Evol.">
        <title>Deeply conserved synteny resolves early events in vertebrate evolution.</title>
        <authorList>
            <person name="Simakov O."/>
            <person name="Marletaz F."/>
            <person name="Yue J.X."/>
            <person name="O'Connell B."/>
            <person name="Jenkins J."/>
            <person name="Brandt A."/>
            <person name="Calef R."/>
            <person name="Tung C.H."/>
            <person name="Huang T.K."/>
            <person name="Schmutz J."/>
            <person name="Satoh N."/>
            <person name="Yu J.K."/>
            <person name="Putnam N.H."/>
            <person name="Green R.E."/>
            <person name="Rokhsar D.S."/>
        </authorList>
    </citation>
    <scope>NUCLEOTIDE SEQUENCE [LARGE SCALE GENOMIC DNA]</scope>
    <source>
        <strain evidence="14">S238N-H82</strain>
    </source>
</reference>
<comment type="subcellular location">
    <subcellularLocation>
        <location evidence="1">Membrane</location>
    </subcellularLocation>
</comment>
<comment type="caution">
    <text evidence="10">Lacks conserved residue(s) required for the propagation of feature annotation.</text>
</comment>
<feature type="domain" description="F5/8 type C" evidence="11">
    <location>
        <begin position="68"/>
        <end position="219"/>
    </location>
</feature>
<sequence length="1346" mass="146433">MASLWNNGELVGERHIGVAEVASQYPVRVAVRGGDGRYFSGRIACLQLYNYVMTQEQIVAARDVCKVCADPLGMESGAIPDDGITASSYWNYENGHEPYRGRLNGVDGVGAWAALTNTIGEWLQVDLGEINRVTGTIIQGRQHHADQWVTSYKLQYSIDGISWTTYAGNDGPEKVFPGNNDRSTAVTNLLDNPANARYVRFLPQSWHGHMSMRVEILGCGINSVRLPQDPSWVVDSAGTPWVDNGVTYDAAKALDGDTGTYWNPGGMGQNYNNWYIAFDLTVPQTLTRIAVNSYGDTTHDIAAFTVQKSQVGSPYSWEDVVSVDNVQGGTNQSQEFGGFQGTARYWRFVVTQTHSGWQPYLTELNLYGIYSACPILPVPNNGSRTEGHLYGDKVTFSCNEGYELIGSVNRTCQANQSWSGTQPNCSRTSCPPLPPVGHGSTSGGSYYGDVVTYHCDPGYEISGDEERTCQSDQTWSGTQPTCNRTACPVLPVPNNGSRTSGHLYLDKVTFFCNEGYELIGSENRTCQANQSWSGTQPNCSRTSCAPLMAVEHGSTSGGSYYGDVFTYHCDPGYEISGDEERTCQSDQTWSGTQPTCSRTACPELPVPNNGSRTEGTSCPPLPPVEHGSTSGGSYYGDVVTYHCDPGYEISGDEERTCQSDQTWSGTQPTCNRKACPELPFPNNGSRTEGNLYGDKVTFSCDDGYELIASVNRTCQANQSWSGIQPTCGDCVPDISLSGGGSSESLAVKIARRTSFTIRSRIHVICNQTYRVTYQWIVFQHISMGNVVQVLDIPNKVVRDSQDITIPGNTLGYGSTIVELNATMLFSNTGNKKSEVQRQWVIVTPSPPVAHIAGGSAKSVSRQGVLILDATQSYDPDEYIDDYRNFTIQWICETLRGTACIDIFPDGGESAVYELQAESFPDDSDILIFTVEVSLDGRGSSQTSQSVTLQNGTVLNIAIRCDANCEAKASPSERLVLLTQCDNCPTASTAYQWTLKGEKGIDWDFDTTTGNASQNLVVRSNIFEAGENYTFRVDVTSNVEPWGIGFSEYSLSVNKPPTVGACVVNPLSGVSTITPFDIWCEGVHDDDQPLTYSLYFNNERSDDTAYTLLHTGTTRRFPPQQLPAGQELRDFNITLEVRVSDALGATTIIRNINAQVHPPNVEETEAVLSSLNETLDNLRDTGDSRALLQLTNSLSSVLNAANTSSYSNDVLSTARDGLIDSLATIPVQSLENIDQVSSALGQATASEEQVTPDSQNRNATQTTFDAIGKLNAAVLDQKVPGESPTTFSVGEFSLAVEKQRCDTTTNEQPLVFRVNGQSGTFFVVEKLSRLLGDNCETQGDVGIEVGD</sequence>
<dbReference type="InterPro" id="IPR008979">
    <property type="entry name" value="Galactose-bd-like_sf"/>
</dbReference>
<accession>A0A9J7MV96</accession>
<evidence type="ECO:0000259" key="12">
    <source>
        <dbReference type="PROSITE" id="PS50923"/>
    </source>
</evidence>
<keyword evidence="9" id="KW-0325">Glycoprotein</keyword>
<feature type="domain" description="Sushi" evidence="12">
    <location>
        <begin position="371"/>
        <end position="427"/>
    </location>
</feature>
<dbReference type="InterPro" id="IPR014010">
    <property type="entry name" value="REJ_dom"/>
</dbReference>
<keyword evidence="7" id="KW-0472">Membrane</keyword>
<keyword evidence="5" id="KW-0677">Repeat</keyword>
<dbReference type="SMART" id="SM00231">
    <property type="entry name" value="FA58C"/>
    <property type="match status" value="1"/>
</dbReference>
<dbReference type="Pfam" id="PF00754">
    <property type="entry name" value="F5_F8_type_C"/>
    <property type="match status" value="2"/>
</dbReference>
<evidence type="ECO:0000256" key="7">
    <source>
        <dbReference type="ARBA" id="ARBA00023136"/>
    </source>
</evidence>
<feature type="disulfide bond" evidence="10">
    <location>
        <begin position="455"/>
        <end position="482"/>
    </location>
</feature>
<gene>
    <name evidence="15" type="primary">LOC118420010</name>
</gene>
<dbReference type="PROSITE" id="PS50923">
    <property type="entry name" value="SUSHI"/>
    <property type="match status" value="6"/>
</dbReference>
<dbReference type="OrthoDB" id="10051623at2759"/>
<dbReference type="InterPro" id="IPR002859">
    <property type="entry name" value="PKD/REJ-like"/>
</dbReference>
<dbReference type="InterPro" id="IPR035976">
    <property type="entry name" value="Sushi/SCR/CCP_sf"/>
</dbReference>
<evidence type="ECO:0000256" key="9">
    <source>
        <dbReference type="ARBA" id="ARBA00023180"/>
    </source>
</evidence>
<evidence type="ECO:0000256" key="3">
    <source>
        <dbReference type="ARBA" id="ARBA00022659"/>
    </source>
</evidence>
<dbReference type="GeneID" id="118420010"/>
<dbReference type="InterPro" id="IPR050350">
    <property type="entry name" value="Compl-Cell_Adhes-Reg"/>
</dbReference>
<dbReference type="FunFam" id="2.60.120.260:FF:000266">
    <property type="entry name" value="Uncharacterized protein"/>
    <property type="match status" value="1"/>
</dbReference>
<dbReference type="KEGG" id="bfo:118420010"/>
<dbReference type="RefSeq" id="XP_035682607.1">
    <property type="nucleotide sequence ID" value="XM_035826714.1"/>
</dbReference>
<reference evidence="15" key="2">
    <citation type="submission" date="2025-08" db="UniProtKB">
        <authorList>
            <consortium name="RefSeq"/>
        </authorList>
    </citation>
    <scope>IDENTIFICATION</scope>
    <source>
        <strain evidence="15">S238N-H82</strain>
        <tissue evidence="15">Testes</tissue>
    </source>
</reference>
<feature type="domain" description="Sushi" evidence="12">
    <location>
        <begin position="428"/>
        <end position="484"/>
    </location>
</feature>
<feature type="disulfide bond" evidence="10">
    <location>
        <begin position="398"/>
        <end position="425"/>
    </location>
</feature>
<dbReference type="InterPro" id="IPR000421">
    <property type="entry name" value="FA58C"/>
</dbReference>
<evidence type="ECO:0000259" key="13">
    <source>
        <dbReference type="PROSITE" id="PS51111"/>
    </source>
</evidence>
<evidence type="ECO:0000256" key="6">
    <source>
        <dbReference type="ARBA" id="ARBA00022989"/>
    </source>
</evidence>
<dbReference type="PANTHER" id="PTHR19325:SF575">
    <property type="entry name" value="LOCOMOTION-RELATED PROTEIN HIKARU GENKI"/>
    <property type="match status" value="1"/>
</dbReference>
<dbReference type="Proteomes" id="UP000001554">
    <property type="component" value="Chromosome 7"/>
</dbReference>
<dbReference type="Gene3D" id="2.10.70.10">
    <property type="entry name" value="Complement Module, domain 1"/>
    <property type="match status" value="6"/>
</dbReference>
<feature type="domain" description="Sushi" evidence="12">
    <location>
        <begin position="542"/>
        <end position="598"/>
    </location>
</feature>
<keyword evidence="14" id="KW-1185">Reference proteome</keyword>
<keyword evidence="6" id="KW-1133">Transmembrane helix</keyword>
<dbReference type="PANTHER" id="PTHR19325">
    <property type="entry name" value="COMPLEMENT COMPONENT-RELATED SUSHI DOMAIN-CONTAINING"/>
    <property type="match status" value="1"/>
</dbReference>
<feature type="domain" description="Sushi" evidence="12">
    <location>
        <begin position="673"/>
        <end position="729"/>
    </location>
</feature>
<proteinExistence type="inferred from homology"/>
<dbReference type="PROSITE" id="PS01286">
    <property type="entry name" value="FA58C_2"/>
    <property type="match status" value="1"/>
</dbReference>
<feature type="domain" description="REJ" evidence="13">
    <location>
        <begin position="727"/>
        <end position="1346"/>
    </location>
</feature>
<evidence type="ECO:0000256" key="5">
    <source>
        <dbReference type="ARBA" id="ARBA00022737"/>
    </source>
</evidence>
<dbReference type="PROSITE" id="PS51111">
    <property type="entry name" value="REJ"/>
    <property type="match status" value="1"/>
</dbReference>
<dbReference type="FunFam" id="2.60.120.260:FF:000002">
    <property type="entry name" value="Coagulation factor VIII"/>
    <property type="match status" value="1"/>
</dbReference>
<evidence type="ECO:0000256" key="1">
    <source>
        <dbReference type="ARBA" id="ARBA00004370"/>
    </source>
</evidence>
<evidence type="ECO:0000313" key="14">
    <source>
        <dbReference type="Proteomes" id="UP000001554"/>
    </source>
</evidence>
<dbReference type="PROSITE" id="PS50022">
    <property type="entry name" value="FA58C_3"/>
    <property type="match status" value="2"/>
</dbReference>
<comment type="similarity">
    <text evidence="2">Belongs to the polycystin family.</text>
</comment>
<dbReference type="InterPro" id="IPR000436">
    <property type="entry name" value="Sushi_SCR_CCP_dom"/>
</dbReference>
<feature type="disulfide bond" evidence="10">
    <location>
        <begin position="700"/>
        <end position="727"/>
    </location>
</feature>
<feature type="domain" description="F5/8 type C" evidence="11">
    <location>
        <begin position="221"/>
        <end position="369"/>
    </location>
</feature>
<dbReference type="CDD" id="cd00057">
    <property type="entry name" value="FA58C"/>
    <property type="match status" value="1"/>
</dbReference>
<dbReference type="Gene3D" id="2.60.120.260">
    <property type="entry name" value="Galactose-binding domain-like"/>
    <property type="match status" value="2"/>
</dbReference>
<dbReference type="SUPFAM" id="SSF57535">
    <property type="entry name" value="Complement control module/SCR domain"/>
    <property type="match status" value="6"/>
</dbReference>
<protein>
    <submittedName>
        <fullName evidence="15">Uncharacterized protein LOC118420010</fullName>
    </submittedName>
</protein>
<evidence type="ECO:0000259" key="11">
    <source>
        <dbReference type="PROSITE" id="PS50022"/>
    </source>
</evidence>
<keyword evidence="8 10" id="KW-1015">Disulfide bond</keyword>
<dbReference type="GO" id="GO:0016020">
    <property type="term" value="C:membrane"/>
    <property type="evidence" value="ECO:0007669"/>
    <property type="project" value="UniProtKB-SubCell"/>
</dbReference>
<feature type="domain" description="Sushi" evidence="12">
    <location>
        <begin position="485"/>
        <end position="541"/>
    </location>
</feature>
<feature type="disulfide bond" evidence="10">
    <location>
        <begin position="512"/>
        <end position="539"/>
    </location>
</feature>
<feature type="disulfide bond" evidence="10">
    <location>
        <begin position="643"/>
        <end position="670"/>
    </location>
</feature>
<evidence type="ECO:0000313" key="15">
    <source>
        <dbReference type="RefSeq" id="XP_035682607.1"/>
    </source>
</evidence>
<organism evidence="14 15">
    <name type="scientific">Branchiostoma floridae</name>
    <name type="common">Florida lancelet</name>
    <name type="synonym">Amphioxus</name>
    <dbReference type="NCBI Taxonomy" id="7739"/>
    <lineage>
        <taxon>Eukaryota</taxon>
        <taxon>Metazoa</taxon>
        <taxon>Chordata</taxon>
        <taxon>Cephalochordata</taxon>
        <taxon>Leptocardii</taxon>
        <taxon>Amphioxiformes</taxon>
        <taxon>Branchiostomatidae</taxon>
        <taxon>Branchiostoma</taxon>
    </lineage>
</organism>
<feature type="domain" description="Sushi" evidence="12">
    <location>
        <begin position="616"/>
        <end position="672"/>
    </location>
</feature>
<dbReference type="CDD" id="cd00033">
    <property type="entry name" value="CCP"/>
    <property type="match status" value="6"/>
</dbReference>
<keyword evidence="4" id="KW-0812">Transmembrane</keyword>
<dbReference type="SMART" id="SM00032">
    <property type="entry name" value="CCP"/>
    <property type="match status" value="6"/>
</dbReference>
<dbReference type="Pfam" id="PF02010">
    <property type="entry name" value="REJ"/>
    <property type="match status" value="1"/>
</dbReference>
<dbReference type="SUPFAM" id="SSF49899">
    <property type="entry name" value="Concanavalin A-like lectins/glucanases"/>
    <property type="match status" value="1"/>
</dbReference>
<evidence type="ECO:0000256" key="10">
    <source>
        <dbReference type="PROSITE-ProRule" id="PRU00302"/>
    </source>
</evidence>
<keyword evidence="3 10" id="KW-0768">Sushi</keyword>